<keyword evidence="1" id="KW-0732">Signal</keyword>
<dbReference type="SUPFAM" id="SSF47699">
    <property type="entry name" value="Bifunctional inhibitor/lipid-transfer protein/seed storage 2S albumin"/>
    <property type="match status" value="1"/>
</dbReference>
<sequence>MGEKKVLGVVMVFLAYGLATTTVSEAQLPATCNPYQPLISPCVPYLVNPDFGPLTPNCCTGAAQVFGR</sequence>
<name>A0AA86SQD6_9FABA</name>
<dbReference type="Proteomes" id="UP001189624">
    <property type="component" value="Chromosome 6"/>
</dbReference>
<evidence type="ECO:0000256" key="1">
    <source>
        <dbReference type="SAM" id="SignalP"/>
    </source>
</evidence>
<dbReference type="Gramene" id="rna-AYBTSS11_LOCUS20687">
    <property type="protein sequence ID" value="CAJ1965146.1"/>
    <property type="gene ID" value="gene-AYBTSS11_LOCUS20687"/>
</dbReference>
<feature type="signal peptide" evidence="1">
    <location>
        <begin position="1"/>
        <end position="26"/>
    </location>
</feature>
<protein>
    <recommendedName>
        <fullName evidence="4">Bifunctional inhibitor/plant lipid transfer protein/seed storage helical domain-containing protein</fullName>
    </recommendedName>
</protein>
<reference evidence="2" key="1">
    <citation type="submission" date="2023-10" db="EMBL/GenBank/DDBJ databases">
        <authorList>
            <person name="Domelevo Entfellner J.-B."/>
        </authorList>
    </citation>
    <scope>NUCLEOTIDE SEQUENCE</scope>
</reference>
<dbReference type="InterPro" id="IPR036312">
    <property type="entry name" value="Bifun_inhib/LTP/seed_sf"/>
</dbReference>
<evidence type="ECO:0008006" key="4">
    <source>
        <dbReference type="Google" id="ProtNLM"/>
    </source>
</evidence>
<gene>
    <name evidence="2" type="ORF">AYBTSS11_LOCUS20687</name>
</gene>
<organism evidence="2 3">
    <name type="scientific">Sphenostylis stenocarpa</name>
    <dbReference type="NCBI Taxonomy" id="92480"/>
    <lineage>
        <taxon>Eukaryota</taxon>
        <taxon>Viridiplantae</taxon>
        <taxon>Streptophyta</taxon>
        <taxon>Embryophyta</taxon>
        <taxon>Tracheophyta</taxon>
        <taxon>Spermatophyta</taxon>
        <taxon>Magnoliopsida</taxon>
        <taxon>eudicotyledons</taxon>
        <taxon>Gunneridae</taxon>
        <taxon>Pentapetalae</taxon>
        <taxon>rosids</taxon>
        <taxon>fabids</taxon>
        <taxon>Fabales</taxon>
        <taxon>Fabaceae</taxon>
        <taxon>Papilionoideae</taxon>
        <taxon>50 kb inversion clade</taxon>
        <taxon>NPAAA clade</taxon>
        <taxon>indigoferoid/millettioid clade</taxon>
        <taxon>Phaseoleae</taxon>
        <taxon>Sphenostylis</taxon>
    </lineage>
</organism>
<proteinExistence type="predicted"/>
<evidence type="ECO:0000313" key="2">
    <source>
        <dbReference type="EMBL" id="CAJ1965146.1"/>
    </source>
</evidence>
<accession>A0AA86SQD6</accession>
<feature type="non-terminal residue" evidence="2">
    <location>
        <position position="68"/>
    </location>
</feature>
<evidence type="ECO:0000313" key="3">
    <source>
        <dbReference type="Proteomes" id="UP001189624"/>
    </source>
</evidence>
<dbReference type="EMBL" id="OY731403">
    <property type="protein sequence ID" value="CAJ1965146.1"/>
    <property type="molecule type" value="Genomic_DNA"/>
</dbReference>
<dbReference type="AlphaFoldDB" id="A0AA86SQD6"/>
<feature type="chain" id="PRO_5041743005" description="Bifunctional inhibitor/plant lipid transfer protein/seed storage helical domain-containing protein" evidence="1">
    <location>
        <begin position="27"/>
        <end position="68"/>
    </location>
</feature>
<keyword evidence="3" id="KW-1185">Reference proteome</keyword>